<dbReference type="PANTHER" id="PTHR46320">
    <property type="entry name" value="GLYCEROPHOSPHODIESTER PHOSPHODIESTERASE 1"/>
    <property type="match status" value="1"/>
</dbReference>
<dbReference type="AlphaFoldDB" id="A0A0N0U6W1"/>
<accession>A0A0N0U6W1</accession>
<evidence type="ECO:0000256" key="1">
    <source>
        <dbReference type="SAM" id="Phobius"/>
    </source>
</evidence>
<keyword evidence="1" id="KW-1133">Transmembrane helix</keyword>
<organism evidence="3 4">
    <name type="scientific">Melipona quadrifasciata</name>
    <dbReference type="NCBI Taxonomy" id="166423"/>
    <lineage>
        <taxon>Eukaryota</taxon>
        <taxon>Metazoa</taxon>
        <taxon>Ecdysozoa</taxon>
        <taxon>Arthropoda</taxon>
        <taxon>Hexapoda</taxon>
        <taxon>Insecta</taxon>
        <taxon>Pterygota</taxon>
        <taxon>Neoptera</taxon>
        <taxon>Endopterygota</taxon>
        <taxon>Hymenoptera</taxon>
        <taxon>Apocrita</taxon>
        <taxon>Aculeata</taxon>
        <taxon>Apoidea</taxon>
        <taxon>Anthophila</taxon>
        <taxon>Apidae</taxon>
        <taxon>Melipona</taxon>
    </lineage>
</organism>
<gene>
    <name evidence="3" type="ORF">WN51_05811</name>
</gene>
<reference evidence="3 4" key="1">
    <citation type="submission" date="2015-07" db="EMBL/GenBank/DDBJ databases">
        <title>The genome of Melipona quadrifasciata.</title>
        <authorList>
            <person name="Pan H."/>
            <person name="Kapheim K."/>
        </authorList>
    </citation>
    <scope>NUCLEOTIDE SEQUENCE [LARGE SCALE GENOMIC DNA]</scope>
    <source>
        <strain evidence="3">0111107301</strain>
        <tissue evidence="3">Whole body</tissue>
    </source>
</reference>
<evidence type="ECO:0000259" key="2">
    <source>
        <dbReference type="PROSITE" id="PS51704"/>
    </source>
</evidence>
<dbReference type="GO" id="GO:0005886">
    <property type="term" value="C:plasma membrane"/>
    <property type="evidence" value="ECO:0007669"/>
    <property type="project" value="TreeGrafter"/>
</dbReference>
<dbReference type="InterPro" id="IPR017946">
    <property type="entry name" value="PLC-like_Pdiesterase_TIM-brl"/>
</dbReference>
<dbReference type="InterPro" id="IPR030395">
    <property type="entry name" value="GP_PDE_dom"/>
</dbReference>
<dbReference type="Proteomes" id="UP000053105">
    <property type="component" value="Unassembled WGS sequence"/>
</dbReference>
<keyword evidence="1" id="KW-0812">Transmembrane</keyword>
<protein>
    <submittedName>
        <fullName evidence="3">Glycerophosphodiester phosphodiesterase 1</fullName>
    </submittedName>
</protein>
<dbReference type="OrthoDB" id="197419at2759"/>
<dbReference type="PANTHER" id="PTHR46320:SF1">
    <property type="entry name" value="GLYCEROPHOSPHODIESTER PHOSPHODIESTERASE 1"/>
    <property type="match status" value="1"/>
</dbReference>
<proteinExistence type="predicted"/>
<sequence length="373" mass="43419">MHGIIELILNSALLWIFSQIIWNTLISVFYNFCIPWIVWGSFIIAVGLKIARIPPPNLSIVQEVLGVNPLSLKKDNTMLKDHGNGEQYCMRVVAHRGGGYDFPENSLTAFRNSKEKGCTAIELDLCLTKDNVPIVFHDPTIDRVTGKTGIIKDMTWDQLKQLDISHNHPLKDKFIEGEKIPLLYEALEICLSNEQRIIIDVKETKMEMVQIILDTYKKYPKLFQRAVISSFNPIIIYMIRRKEPRIVAGLAWRPHFFSRLSYSALDLPGPVIYSNPFKHIVACLFDHIYEWVFHHFAYYIVGVSTVLLHKDVINPYVLKFNSMYNVKRIIKEWYNRDIRVMAWTVNLPSEKLHFSRLFKVTYLTDTLLVEKDM</sequence>
<dbReference type="PROSITE" id="PS50007">
    <property type="entry name" value="PIPLC_X_DOMAIN"/>
    <property type="match status" value="1"/>
</dbReference>
<keyword evidence="1" id="KW-0472">Membrane</keyword>
<dbReference type="Gene3D" id="3.20.20.190">
    <property type="entry name" value="Phosphatidylinositol (PI) phosphodiesterase"/>
    <property type="match status" value="1"/>
</dbReference>
<feature type="transmembrane region" description="Helical" evidence="1">
    <location>
        <begin position="28"/>
        <end position="48"/>
    </location>
</feature>
<dbReference type="Pfam" id="PF03009">
    <property type="entry name" value="GDPD"/>
    <property type="match status" value="1"/>
</dbReference>
<dbReference type="SUPFAM" id="SSF51695">
    <property type="entry name" value="PLC-like phosphodiesterases"/>
    <property type="match status" value="1"/>
</dbReference>
<dbReference type="EMBL" id="KQ435727">
    <property type="protein sequence ID" value="KOX77924.1"/>
    <property type="molecule type" value="Genomic_DNA"/>
</dbReference>
<evidence type="ECO:0000313" key="4">
    <source>
        <dbReference type="Proteomes" id="UP000053105"/>
    </source>
</evidence>
<dbReference type="GO" id="GO:0008889">
    <property type="term" value="F:glycerophosphodiester phosphodiesterase activity"/>
    <property type="evidence" value="ECO:0007669"/>
    <property type="project" value="TreeGrafter"/>
</dbReference>
<dbReference type="GO" id="GO:0006580">
    <property type="term" value="P:ethanolamine metabolic process"/>
    <property type="evidence" value="ECO:0007669"/>
    <property type="project" value="TreeGrafter"/>
</dbReference>
<evidence type="ECO:0000313" key="3">
    <source>
        <dbReference type="EMBL" id="KOX77924.1"/>
    </source>
</evidence>
<dbReference type="GO" id="GO:0070291">
    <property type="term" value="P:N-acylethanolamine metabolic process"/>
    <property type="evidence" value="ECO:0007669"/>
    <property type="project" value="TreeGrafter"/>
</dbReference>
<dbReference type="STRING" id="166423.A0A0N0U6W1"/>
<keyword evidence="4" id="KW-1185">Reference proteome</keyword>
<feature type="domain" description="GP-PDE" evidence="2">
    <location>
        <begin position="90"/>
        <end position="373"/>
    </location>
</feature>
<dbReference type="PROSITE" id="PS51704">
    <property type="entry name" value="GP_PDE"/>
    <property type="match status" value="1"/>
</dbReference>
<name>A0A0N0U6W1_9HYME</name>
<dbReference type="GO" id="GO:0006644">
    <property type="term" value="P:phospholipid metabolic process"/>
    <property type="evidence" value="ECO:0007669"/>
    <property type="project" value="TreeGrafter"/>
</dbReference>